<name>A0A518G9M1_9BACT</name>
<dbReference type="EMBL" id="CP036298">
    <property type="protein sequence ID" value="QDV25294.1"/>
    <property type="molecule type" value="Genomic_DNA"/>
</dbReference>
<dbReference type="OrthoDB" id="274993at2"/>
<protein>
    <recommendedName>
        <fullName evidence="3">DUF1257 domain-containing protein</fullName>
    </recommendedName>
</protein>
<organism evidence="1 2">
    <name type="scientific">Aureliella helgolandensis</name>
    <dbReference type="NCBI Taxonomy" id="2527968"/>
    <lineage>
        <taxon>Bacteria</taxon>
        <taxon>Pseudomonadati</taxon>
        <taxon>Planctomycetota</taxon>
        <taxon>Planctomycetia</taxon>
        <taxon>Pirellulales</taxon>
        <taxon>Pirellulaceae</taxon>
        <taxon>Aureliella</taxon>
    </lineage>
</organism>
<sequence>MSHIVSVQTEIRDLVAVQSACQRLRWDRPTVGQFKLFTRSVTGLGVLPPQWRYPIVCDLATGQLAYDNYEGRWGNPADLGRFKQAYAVEKAMLEARKAGRFVVERSLSDGAIELCVTVQGGVE</sequence>
<gene>
    <name evidence="1" type="ORF">Q31a_36180</name>
</gene>
<dbReference type="AlphaFoldDB" id="A0A518G9M1"/>
<evidence type="ECO:0000313" key="1">
    <source>
        <dbReference type="EMBL" id="QDV25294.1"/>
    </source>
</evidence>
<keyword evidence="2" id="KW-1185">Reference proteome</keyword>
<dbReference type="RefSeq" id="WP_145080160.1">
    <property type="nucleotide sequence ID" value="NZ_CP036298.1"/>
</dbReference>
<accession>A0A518G9M1</accession>
<dbReference type="Proteomes" id="UP000318017">
    <property type="component" value="Chromosome"/>
</dbReference>
<reference evidence="1 2" key="1">
    <citation type="submission" date="2019-02" db="EMBL/GenBank/DDBJ databases">
        <title>Deep-cultivation of Planctomycetes and their phenomic and genomic characterization uncovers novel biology.</title>
        <authorList>
            <person name="Wiegand S."/>
            <person name="Jogler M."/>
            <person name="Boedeker C."/>
            <person name="Pinto D."/>
            <person name="Vollmers J."/>
            <person name="Rivas-Marin E."/>
            <person name="Kohn T."/>
            <person name="Peeters S.H."/>
            <person name="Heuer A."/>
            <person name="Rast P."/>
            <person name="Oberbeckmann S."/>
            <person name="Bunk B."/>
            <person name="Jeske O."/>
            <person name="Meyerdierks A."/>
            <person name="Storesund J.E."/>
            <person name="Kallscheuer N."/>
            <person name="Luecker S."/>
            <person name="Lage O.M."/>
            <person name="Pohl T."/>
            <person name="Merkel B.J."/>
            <person name="Hornburger P."/>
            <person name="Mueller R.-W."/>
            <person name="Bruemmer F."/>
            <person name="Labrenz M."/>
            <person name="Spormann A.M."/>
            <person name="Op den Camp H."/>
            <person name="Overmann J."/>
            <person name="Amann R."/>
            <person name="Jetten M.S.M."/>
            <person name="Mascher T."/>
            <person name="Medema M.H."/>
            <person name="Devos D.P."/>
            <person name="Kaster A.-K."/>
            <person name="Ovreas L."/>
            <person name="Rohde M."/>
            <person name="Galperin M.Y."/>
            <person name="Jogler C."/>
        </authorList>
    </citation>
    <scope>NUCLEOTIDE SEQUENCE [LARGE SCALE GENOMIC DNA]</scope>
    <source>
        <strain evidence="1 2">Q31a</strain>
    </source>
</reference>
<proteinExistence type="predicted"/>
<evidence type="ECO:0000313" key="2">
    <source>
        <dbReference type="Proteomes" id="UP000318017"/>
    </source>
</evidence>
<dbReference type="KEGG" id="ahel:Q31a_36180"/>
<evidence type="ECO:0008006" key="3">
    <source>
        <dbReference type="Google" id="ProtNLM"/>
    </source>
</evidence>